<dbReference type="EnsemblPlants" id="OBART03G40320.1">
    <property type="protein sequence ID" value="OBART03G40320.1"/>
    <property type="gene ID" value="OBART03G40320"/>
</dbReference>
<sequence length="186" mass="19799">MALMDGGEHAGERRKAKEYGEKARRAMEKGGSSIPETRRRLRRWRARLGDVAELESALEVVKTESSSAQPLRSVNLGALGEAFAGGCSQSQLHCLERPPPDTVSKEWNESASEVGAAAGLGRTRTGIVKAAPEFVRAASEVGAADANRAHAEGTARASNASGRSRALHSSRSCTYAHTAEKWVDAD</sequence>
<reference evidence="2" key="1">
    <citation type="journal article" date="2009" name="Rice">
        <title>De Novo Next Generation Sequencing of Plant Genomes.</title>
        <authorList>
            <person name="Rounsley S."/>
            <person name="Marri P.R."/>
            <person name="Yu Y."/>
            <person name="He R."/>
            <person name="Sisneros N."/>
            <person name="Goicoechea J.L."/>
            <person name="Lee S.J."/>
            <person name="Angelova A."/>
            <person name="Kudrna D."/>
            <person name="Luo M."/>
            <person name="Affourtit J."/>
            <person name="Desany B."/>
            <person name="Knight J."/>
            <person name="Niazi F."/>
            <person name="Egholm M."/>
            <person name="Wing R.A."/>
        </authorList>
    </citation>
    <scope>NUCLEOTIDE SEQUENCE [LARGE SCALE GENOMIC DNA]</scope>
    <source>
        <strain evidence="2">cv. IRGC 105608</strain>
    </source>
</reference>
<dbReference type="PaxDb" id="65489-OBART03G40320.1"/>
<organism evidence="2">
    <name type="scientific">Oryza barthii</name>
    <dbReference type="NCBI Taxonomy" id="65489"/>
    <lineage>
        <taxon>Eukaryota</taxon>
        <taxon>Viridiplantae</taxon>
        <taxon>Streptophyta</taxon>
        <taxon>Embryophyta</taxon>
        <taxon>Tracheophyta</taxon>
        <taxon>Spermatophyta</taxon>
        <taxon>Magnoliopsida</taxon>
        <taxon>Liliopsida</taxon>
        <taxon>Poales</taxon>
        <taxon>Poaceae</taxon>
        <taxon>BOP clade</taxon>
        <taxon>Oryzoideae</taxon>
        <taxon>Oryzeae</taxon>
        <taxon>Oryzinae</taxon>
        <taxon>Oryza</taxon>
    </lineage>
</organism>
<dbReference type="Proteomes" id="UP000026960">
    <property type="component" value="Chromosome 3"/>
</dbReference>
<feature type="region of interest" description="Disordered" evidence="1">
    <location>
        <begin position="147"/>
        <end position="171"/>
    </location>
</feature>
<dbReference type="AlphaFoldDB" id="A0A0D3FR57"/>
<name>A0A0D3FR57_9ORYZ</name>
<feature type="compositionally biased region" description="Basic and acidic residues" evidence="1">
    <location>
        <begin position="1"/>
        <end position="28"/>
    </location>
</feature>
<dbReference type="STRING" id="65489.A0A0D3FR57"/>
<keyword evidence="3" id="KW-1185">Reference proteome</keyword>
<feature type="region of interest" description="Disordered" evidence="1">
    <location>
        <begin position="1"/>
        <end position="35"/>
    </location>
</feature>
<dbReference type="Gramene" id="OBART03G40320.1">
    <property type="protein sequence ID" value="OBART03G40320.1"/>
    <property type="gene ID" value="OBART03G40320"/>
</dbReference>
<feature type="compositionally biased region" description="Low complexity" evidence="1">
    <location>
        <begin position="155"/>
        <end position="164"/>
    </location>
</feature>
<evidence type="ECO:0000313" key="3">
    <source>
        <dbReference type="Proteomes" id="UP000026960"/>
    </source>
</evidence>
<reference evidence="2" key="2">
    <citation type="submission" date="2015-03" db="UniProtKB">
        <authorList>
            <consortium name="EnsemblPlants"/>
        </authorList>
    </citation>
    <scope>IDENTIFICATION</scope>
</reference>
<evidence type="ECO:0000256" key="1">
    <source>
        <dbReference type="SAM" id="MobiDB-lite"/>
    </source>
</evidence>
<proteinExistence type="predicted"/>
<dbReference type="HOGENOM" id="CLU_1456562_0_0_1"/>
<evidence type="ECO:0000313" key="2">
    <source>
        <dbReference type="EnsemblPlants" id="OBART03G40320.1"/>
    </source>
</evidence>
<protein>
    <submittedName>
        <fullName evidence="2">Uncharacterized protein</fullName>
    </submittedName>
</protein>
<accession>A0A0D3FR57</accession>